<evidence type="ECO:0000256" key="1">
    <source>
        <dbReference type="ARBA" id="ARBA00004127"/>
    </source>
</evidence>
<dbReference type="PANTHER" id="PTHR46157:SF4">
    <property type="entry name" value="K(+) EFFLUX ANTIPORTER 3, CHLOROPLASTIC"/>
    <property type="match status" value="1"/>
</dbReference>
<evidence type="ECO:0000256" key="4">
    <source>
        <dbReference type="ARBA" id="ARBA00022538"/>
    </source>
</evidence>
<dbReference type="GO" id="GO:0012505">
    <property type="term" value="C:endomembrane system"/>
    <property type="evidence" value="ECO:0007669"/>
    <property type="project" value="UniProtKB-SubCell"/>
</dbReference>
<feature type="compositionally biased region" description="Basic and acidic residues" evidence="10">
    <location>
        <begin position="1180"/>
        <end position="1199"/>
    </location>
</feature>
<dbReference type="Pfam" id="PF00999">
    <property type="entry name" value="Na_H_Exchanger"/>
    <property type="match status" value="1"/>
</dbReference>
<evidence type="ECO:0000256" key="3">
    <source>
        <dbReference type="ARBA" id="ARBA00022449"/>
    </source>
</evidence>
<feature type="transmembrane region" description="Helical" evidence="11">
    <location>
        <begin position="274"/>
        <end position="296"/>
    </location>
</feature>
<dbReference type="InterPro" id="IPR038770">
    <property type="entry name" value="Na+/solute_symporter_sf"/>
</dbReference>
<feature type="transmembrane region" description="Helical" evidence="11">
    <location>
        <begin position="399"/>
        <end position="421"/>
    </location>
</feature>
<dbReference type="EMBL" id="DF236975">
    <property type="protein sequence ID" value="GAQ79188.1"/>
    <property type="molecule type" value="Genomic_DNA"/>
</dbReference>
<dbReference type="SUPFAM" id="SSF51735">
    <property type="entry name" value="NAD(P)-binding Rossmann-fold domains"/>
    <property type="match status" value="1"/>
</dbReference>
<evidence type="ECO:0000256" key="6">
    <source>
        <dbReference type="ARBA" id="ARBA00022958"/>
    </source>
</evidence>
<dbReference type="OrthoDB" id="4834at2759"/>
<feature type="compositionally biased region" description="Acidic residues" evidence="10">
    <location>
        <begin position="1129"/>
        <end position="1144"/>
    </location>
</feature>
<feature type="compositionally biased region" description="Polar residues" evidence="10">
    <location>
        <begin position="8"/>
        <end position="26"/>
    </location>
</feature>
<keyword evidence="14" id="KW-1185">Reference proteome</keyword>
<feature type="transmembrane region" description="Helical" evidence="11">
    <location>
        <begin position="136"/>
        <end position="155"/>
    </location>
</feature>
<evidence type="ECO:0000313" key="14">
    <source>
        <dbReference type="Proteomes" id="UP000054558"/>
    </source>
</evidence>
<dbReference type="PANTHER" id="PTHR46157">
    <property type="entry name" value="K(+) EFFLUX ANTIPORTER 3, CHLOROPLASTIC"/>
    <property type="match status" value="1"/>
</dbReference>
<feature type="transmembrane region" description="Helical" evidence="11">
    <location>
        <begin position="187"/>
        <end position="210"/>
    </location>
</feature>
<dbReference type="InterPro" id="IPR003148">
    <property type="entry name" value="RCK_N"/>
</dbReference>
<sequence length="1279" mass="136277">MNKGPRCSNVTQSPTARWQPLTSHPSTRARASLQCRNLQTPSASPSLPLRSPFRGSPITPLSGTRLRTGQPLGNFTPLSERCLKPGYLKGLPNPQPRKGIITCAQTIDVINSLGLDTLTFLAATVMIIPAFKSIKVSPVIGFLGAGVVLNHLGWFRNVEDIERLAELGILFLLFEMGLELSIERLRALAKFAFGMGLAQVLLCCATFTFFELPINNALGTRILTTVLHSKPDLVNIRSLDEAVVIGAALSLSSSAFVLQLLAEKGELPTRFGSATLGVLLMQDIAVVPLLVILPILESGKLSGDPSVLWATLGITTLKALGGLGLLLLGGRLLLRRVFETVADSRSTEAFIALSLLTATGTSYLTQKLGFSDTLGAFLAGALLSETNYRTQIEADIKPFRGLLIGLFFVTTGTSIDLGLIATNWPDITALLLGMLAVKTGIVTGLAPRFGLTLAESVRTGLLLSQGGEFAFVVLALANRLGVLPSNLNRLLIIVVVLSMALTPLLNELGRWLAVKIDEIFTEVIDIDADAQSQITEAVEPIVIIGFGQLGQVLANLLSTPLSSAEASQSKGWPYVAFDLDPKRVKTARSLGFPVIFGDGSRPQILTSAGVTKPKAIMVCYTGRQRAVQAVRSVAEIYKEVPIYARAQDLSHSYELKLAGATEVVPENTETSLRLGSRLLEDLGMRQDDVTFLRRTLRESMEFRAQEWGAKGGESAESQLVMITPPKLERGPRTAPPAAEAVAGAAAAASVLQTGGQPVTATGNRVLGKDLGGVTEDGKIPLPGGVALASWRELEEGVLLQQEIALRKQLEELKMEQVKLKYGLGTEQGPYCLVPAKEGAVKDDVSAEGAPGAPTLAAVAVADVSAPATEGAGSENGASGPSLATQGGFGSVAFVVNDVSGVAGSSVDGETAGKDALEGDGASVSASTAEQDRDAVTVPRKSTNGASVVRSEETSESMPSVSGWADREAASESSTSDDTLWAWASATVGETSRSSGGGYKMQERGPERDDDLGSAQEEDSVWSWVGKRTEDEEKQSSVDDDLGAPTPDENSIWSWATPNRAVKESEIDSQGFIRAAVNWDISSRGSVQDVVERIPLKQLARWIGKKRATEELGVWAENSEGSGGSPDLDPVGEVEDYDEFSDGDEFSGYMTVEEDPQREYDDLEGDIELGIFEQMAPSGKEGQKQASDKGSGPKEGRVRGNQEQAKAEAPNPDIEQMQESIDGHPNVIENDKQRLKDIAPEFRGTEYEPGADIEAHAIQKDGVILEDTERRTGVSARGKR</sequence>
<dbReference type="GO" id="GO:1902600">
    <property type="term" value="P:proton transmembrane transport"/>
    <property type="evidence" value="ECO:0007669"/>
    <property type="project" value="InterPro"/>
</dbReference>
<dbReference type="Gene3D" id="1.20.1530.20">
    <property type="match status" value="1"/>
</dbReference>
<feature type="transmembrane region" description="Helical" evidence="11">
    <location>
        <begin position="461"/>
        <end position="481"/>
    </location>
</feature>
<feature type="compositionally biased region" description="Basic and acidic residues" evidence="10">
    <location>
        <begin position="1026"/>
        <end position="1036"/>
    </location>
</feature>
<feature type="transmembrane region" description="Helical" evidence="11">
    <location>
        <begin position="427"/>
        <end position="449"/>
    </location>
</feature>
<feature type="transmembrane region" description="Helical" evidence="11">
    <location>
        <begin position="487"/>
        <end position="505"/>
    </location>
</feature>
<dbReference type="GO" id="GO:0009507">
    <property type="term" value="C:chloroplast"/>
    <property type="evidence" value="ECO:0000318"/>
    <property type="project" value="GO_Central"/>
</dbReference>
<dbReference type="PROSITE" id="PS51201">
    <property type="entry name" value="RCK_N"/>
    <property type="match status" value="1"/>
</dbReference>
<dbReference type="GO" id="GO:0015297">
    <property type="term" value="F:antiporter activity"/>
    <property type="evidence" value="ECO:0007669"/>
    <property type="project" value="UniProtKB-KW"/>
</dbReference>
<evidence type="ECO:0000259" key="12">
    <source>
        <dbReference type="PROSITE" id="PS51201"/>
    </source>
</evidence>
<reference evidence="13 14" key="1">
    <citation type="journal article" date="2014" name="Nat. Commun.">
        <title>Klebsormidium flaccidum genome reveals primary factors for plant terrestrial adaptation.</title>
        <authorList>
            <person name="Hori K."/>
            <person name="Maruyama F."/>
            <person name="Fujisawa T."/>
            <person name="Togashi T."/>
            <person name="Yamamoto N."/>
            <person name="Seo M."/>
            <person name="Sato S."/>
            <person name="Yamada T."/>
            <person name="Mori H."/>
            <person name="Tajima N."/>
            <person name="Moriyama T."/>
            <person name="Ikeuchi M."/>
            <person name="Watanabe M."/>
            <person name="Wada H."/>
            <person name="Kobayashi K."/>
            <person name="Saito M."/>
            <person name="Masuda T."/>
            <person name="Sasaki-Sekimoto Y."/>
            <person name="Mashiguchi K."/>
            <person name="Awai K."/>
            <person name="Shimojima M."/>
            <person name="Masuda S."/>
            <person name="Iwai M."/>
            <person name="Nobusawa T."/>
            <person name="Narise T."/>
            <person name="Kondo S."/>
            <person name="Saito H."/>
            <person name="Sato R."/>
            <person name="Murakawa M."/>
            <person name="Ihara Y."/>
            <person name="Oshima-Yamada Y."/>
            <person name="Ohtaka K."/>
            <person name="Satoh M."/>
            <person name="Sonobe K."/>
            <person name="Ishii M."/>
            <person name="Ohtani R."/>
            <person name="Kanamori-Sato M."/>
            <person name="Honoki R."/>
            <person name="Miyazaki D."/>
            <person name="Mochizuki H."/>
            <person name="Umetsu J."/>
            <person name="Higashi K."/>
            <person name="Shibata D."/>
            <person name="Kamiya Y."/>
            <person name="Sato N."/>
            <person name="Nakamura Y."/>
            <person name="Tabata S."/>
            <person name="Ida S."/>
            <person name="Kurokawa K."/>
            <person name="Ohta H."/>
        </authorList>
    </citation>
    <scope>NUCLEOTIDE SEQUENCE [LARGE SCALE GENOMIC DNA]</scope>
    <source>
        <strain evidence="13 14">NIES-2285</strain>
    </source>
</reference>
<protein>
    <submittedName>
        <fullName evidence="13">K+ efflux antiporter 3</fullName>
    </submittedName>
</protein>
<evidence type="ECO:0000256" key="8">
    <source>
        <dbReference type="ARBA" id="ARBA00023065"/>
    </source>
</evidence>
<proteinExistence type="predicted"/>
<dbReference type="Gene3D" id="3.40.50.720">
    <property type="entry name" value="NAD(P)-binding Rossmann-like Domain"/>
    <property type="match status" value="1"/>
</dbReference>
<keyword evidence="7 11" id="KW-1133">Transmembrane helix</keyword>
<keyword evidence="2" id="KW-0813">Transport</keyword>
<dbReference type="InterPro" id="IPR036291">
    <property type="entry name" value="NAD(P)-bd_dom_sf"/>
</dbReference>
<name>A0A1Y1HTM0_KLENI</name>
<organism evidence="13 14">
    <name type="scientific">Klebsormidium nitens</name>
    <name type="common">Green alga</name>
    <name type="synonym">Ulothrix nitens</name>
    <dbReference type="NCBI Taxonomy" id="105231"/>
    <lineage>
        <taxon>Eukaryota</taxon>
        <taxon>Viridiplantae</taxon>
        <taxon>Streptophyta</taxon>
        <taxon>Klebsormidiophyceae</taxon>
        <taxon>Klebsormidiales</taxon>
        <taxon>Klebsormidiaceae</taxon>
        <taxon>Klebsormidium</taxon>
    </lineage>
</organism>
<feature type="domain" description="RCK N-terminal" evidence="12">
    <location>
        <begin position="538"/>
        <end position="665"/>
    </location>
</feature>
<dbReference type="InterPro" id="IPR006153">
    <property type="entry name" value="Cation/H_exchanger_TM"/>
</dbReference>
<accession>A0A1Y1HTM0</accession>
<evidence type="ECO:0000256" key="10">
    <source>
        <dbReference type="SAM" id="MobiDB-lite"/>
    </source>
</evidence>
<keyword evidence="6" id="KW-0630">Potassium</keyword>
<dbReference type="GO" id="GO:0006813">
    <property type="term" value="P:potassium ion transport"/>
    <property type="evidence" value="ECO:0007669"/>
    <property type="project" value="UniProtKB-KW"/>
</dbReference>
<feature type="transmembrane region" description="Helical" evidence="11">
    <location>
        <begin position="242"/>
        <end position="262"/>
    </location>
</feature>
<dbReference type="Pfam" id="PF02254">
    <property type="entry name" value="TrkA_N"/>
    <property type="match status" value="1"/>
</dbReference>
<dbReference type="GO" id="GO:0016020">
    <property type="term" value="C:membrane"/>
    <property type="evidence" value="ECO:0000318"/>
    <property type="project" value="GO_Central"/>
</dbReference>
<evidence type="ECO:0000256" key="11">
    <source>
        <dbReference type="SAM" id="Phobius"/>
    </source>
</evidence>
<evidence type="ECO:0000256" key="5">
    <source>
        <dbReference type="ARBA" id="ARBA00022692"/>
    </source>
</evidence>
<evidence type="ECO:0000256" key="7">
    <source>
        <dbReference type="ARBA" id="ARBA00022989"/>
    </source>
</evidence>
<gene>
    <name evidence="13" type="ORF">KFL_000260030</name>
</gene>
<keyword evidence="3" id="KW-0050">Antiport</keyword>
<comment type="subcellular location">
    <subcellularLocation>
        <location evidence="1">Endomembrane system</location>
        <topology evidence="1">Multi-pass membrane protein</topology>
    </subcellularLocation>
</comment>
<dbReference type="Proteomes" id="UP000054558">
    <property type="component" value="Unassembled WGS sequence"/>
</dbReference>
<feature type="transmembrane region" description="Helical" evidence="11">
    <location>
        <begin position="308"/>
        <end position="328"/>
    </location>
</feature>
<keyword evidence="8" id="KW-0406">Ion transport</keyword>
<keyword evidence="4" id="KW-0633">Potassium transport</keyword>
<keyword evidence="9 11" id="KW-0472">Membrane</keyword>
<feature type="compositionally biased region" description="Acidic residues" evidence="10">
    <location>
        <begin position="1007"/>
        <end position="1019"/>
    </location>
</feature>
<keyword evidence="5 11" id="KW-0812">Transmembrane</keyword>
<dbReference type="AlphaFoldDB" id="A0A1Y1HTM0"/>
<feature type="region of interest" description="Disordered" evidence="10">
    <location>
        <begin position="904"/>
        <end position="1054"/>
    </location>
</feature>
<feature type="region of interest" description="Disordered" evidence="10">
    <location>
        <begin position="1113"/>
        <end position="1229"/>
    </location>
</feature>
<evidence type="ECO:0000313" key="13">
    <source>
        <dbReference type="EMBL" id="GAQ79188.1"/>
    </source>
</evidence>
<evidence type="ECO:0000256" key="2">
    <source>
        <dbReference type="ARBA" id="ARBA00022448"/>
    </source>
</evidence>
<feature type="region of interest" description="Disordered" evidence="10">
    <location>
        <begin position="1"/>
        <end position="27"/>
    </location>
</feature>
<evidence type="ECO:0000256" key="9">
    <source>
        <dbReference type="ARBA" id="ARBA00023136"/>
    </source>
</evidence>
<dbReference type="FunFam" id="3.40.50.720:FF:000036">
    <property type="entry name" value="Glutathione-regulated potassium-efflux system protein KefB"/>
    <property type="match status" value="1"/>
</dbReference>
<dbReference type="FunFam" id="1.20.1530.20:FF:000011">
    <property type="entry name" value="K(+) efflux antiporter 3, chloroplastic"/>
    <property type="match status" value="1"/>
</dbReference>